<proteinExistence type="predicted"/>
<gene>
    <name evidence="1" type="ORF">SCL_2669</name>
</gene>
<protein>
    <submittedName>
        <fullName evidence="1">Transcriptional regulator</fullName>
    </submittedName>
</protein>
<dbReference type="RefSeq" id="WP_096361639.1">
    <property type="nucleotide sequence ID" value="NZ_AP014879.1"/>
</dbReference>
<dbReference type="EMBL" id="AP014879">
    <property type="protein sequence ID" value="BAV34946.1"/>
    <property type="molecule type" value="Genomic_DNA"/>
</dbReference>
<evidence type="ECO:0000313" key="1">
    <source>
        <dbReference type="EMBL" id="BAV34946.1"/>
    </source>
</evidence>
<accession>A0A1B4XJG0</accession>
<dbReference type="Proteomes" id="UP000243180">
    <property type="component" value="Chromosome"/>
</dbReference>
<name>A0A1B4XJG0_9GAMM</name>
<reference evidence="1 2" key="1">
    <citation type="submission" date="2015-05" db="EMBL/GenBank/DDBJ databases">
        <title>Complete genome sequence of a sulfur-oxidizing gammaproteobacterium strain HA5.</title>
        <authorList>
            <person name="Miura A."/>
            <person name="Kojima H."/>
            <person name="Fukui M."/>
        </authorList>
    </citation>
    <scope>NUCLEOTIDE SEQUENCE [LARGE SCALE GENOMIC DNA]</scope>
    <source>
        <strain evidence="1 2">HA5</strain>
    </source>
</reference>
<dbReference type="AlphaFoldDB" id="A0A1B4XJG0"/>
<evidence type="ECO:0000313" key="2">
    <source>
        <dbReference type="Proteomes" id="UP000243180"/>
    </source>
</evidence>
<sequence>MPHGPIELFFREQAQTEFLGGKFDGEGRYRRYLSGMLSEGSRQLILRKLDELSREFSSHHQQDLALPLEKRMNVGLMFAYRPWEFSLFRKMRRNRQGVDA</sequence>
<dbReference type="KEGG" id="slim:SCL_2669"/>
<organism evidence="1 2">
    <name type="scientific">Sulfuricaulis limicola</name>
    <dbReference type="NCBI Taxonomy" id="1620215"/>
    <lineage>
        <taxon>Bacteria</taxon>
        <taxon>Pseudomonadati</taxon>
        <taxon>Pseudomonadota</taxon>
        <taxon>Gammaproteobacteria</taxon>
        <taxon>Acidiferrobacterales</taxon>
        <taxon>Acidiferrobacteraceae</taxon>
        <taxon>Sulfuricaulis</taxon>
    </lineage>
</organism>
<dbReference type="OrthoDB" id="5298444at2"/>
<dbReference type="InParanoid" id="A0A1B4XJG0"/>
<keyword evidence="2" id="KW-1185">Reference proteome</keyword>